<organism evidence="2 3">
    <name type="scientific">Lates japonicus</name>
    <name type="common">Japanese lates</name>
    <dbReference type="NCBI Taxonomy" id="270547"/>
    <lineage>
        <taxon>Eukaryota</taxon>
        <taxon>Metazoa</taxon>
        <taxon>Chordata</taxon>
        <taxon>Craniata</taxon>
        <taxon>Vertebrata</taxon>
        <taxon>Euteleostomi</taxon>
        <taxon>Actinopterygii</taxon>
        <taxon>Neopterygii</taxon>
        <taxon>Teleostei</taxon>
        <taxon>Neoteleostei</taxon>
        <taxon>Acanthomorphata</taxon>
        <taxon>Carangaria</taxon>
        <taxon>Carangaria incertae sedis</taxon>
        <taxon>Centropomidae</taxon>
        <taxon>Lates</taxon>
    </lineage>
</organism>
<accession>A0AAD3MJP8</accession>
<protein>
    <submittedName>
        <fullName evidence="2">Nucleus accumbens-associated protein 2</fullName>
    </submittedName>
</protein>
<evidence type="ECO:0000313" key="2">
    <source>
        <dbReference type="EMBL" id="GLD55405.1"/>
    </source>
</evidence>
<reference evidence="2" key="1">
    <citation type="submission" date="2022-08" db="EMBL/GenBank/DDBJ databases">
        <title>Genome sequencing of akame (Lates japonicus).</title>
        <authorList>
            <person name="Hashiguchi Y."/>
            <person name="Takahashi H."/>
        </authorList>
    </citation>
    <scope>NUCLEOTIDE SEQUENCE</scope>
    <source>
        <strain evidence="2">Kochi</strain>
    </source>
</reference>
<feature type="region of interest" description="Disordered" evidence="1">
    <location>
        <begin position="60"/>
        <end position="107"/>
    </location>
</feature>
<name>A0AAD3MJP8_LATJO</name>
<dbReference type="AlphaFoldDB" id="A0AAD3MJP8"/>
<keyword evidence="3" id="KW-1185">Reference proteome</keyword>
<proteinExistence type="predicted"/>
<dbReference type="Proteomes" id="UP001279410">
    <property type="component" value="Unassembled WGS sequence"/>
</dbReference>
<feature type="compositionally biased region" description="Polar residues" evidence="1">
    <location>
        <begin position="127"/>
        <end position="136"/>
    </location>
</feature>
<feature type="compositionally biased region" description="Gly residues" evidence="1">
    <location>
        <begin position="137"/>
        <end position="152"/>
    </location>
</feature>
<dbReference type="EMBL" id="BRZM01000021">
    <property type="protein sequence ID" value="GLD55405.1"/>
    <property type="molecule type" value="Genomic_DNA"/>
</dbReference>
<feature type="region of interest" description="Disordered" evidence="1">
    <location>
        <begin position="122"/>
        <end position="152"/>
    </location>
</feature>
<comment type="caution">
    <text evidence="2">The sequence shown here is derived from an EMBL/GenBank/DDBJ whole genome shotgun (WGS) entry which is preliminary data.</text>
</comment>
<evidence type="ECO:0000313" key="3">
    <source>
        <dbReference type="Proteomes" id="UP001279410"/>
    </source>
</evidence>
<sequence>MPLSVTESAGTSETPSSSSFFGHHVPAAHVEIPNFGATVLGPGMSSLLGHYCDVSIPTKNAQLRPPLFGNPRRSPSLPCHSVRLNQKGPPNSDDTLTHGKIPPFRWEPLGEGQARLFHTTAMEGPQSRLTPLTTSRGHGGGAGGGAGAKDPS</sequence>
<evidence type="ECO:0000256" key="1">
    <source>
        <dbReference type="SAM" id="MobiDB-lite"/>
    </source>
</evidence>
<gene>
    <name evidence="2" type="ORF">AKAME5_000790700</name>
</gene>